<dbReference type="SMART" id="SM00116">
    <property type="entry name" value="CBS"/>
    <property type="match status" value="2"/>
</dbReference>
<dbReference type="KEGG" id="hhsr:HSR6_0742"/>
<name>A0A1J1ABP4_9EURY</name>
<dbReference type="EMBL" id="CP016804">
    <property type="protein sequence ID" value="APE95200.1"/>
    <property type="molecule type" value="Genomic_DNA"/>
</dbReference>
<dbReference type="Proteomes" id="UP000186165">
    <property type="component" value="Chromosome"/>
</dbReference>
<evidence type="ECO:0000313" key="8">
    <source>
        <dbReference type="Proteomes" id="UP000186165"/>
    </source>
</evidence>
<feature type="binding site" evidence="3">
    <location>
        <position position="174"/>
    </location>
    <ligand>
        <name>Zn(2+)</name>
        <dbReference type="ChEBI" id="CHEBI:29105"/>
    </ligand>
</feature>
<feature type="binding site" evidence="3">
    <location>
        <position position="155"/>
    </location>
    <ligand>
        <name>Zn(2+)</name>
        <dbReference type="ChEBI" id="CHEBI:29105"/>
    </ligand>
</feature>
<dbReference type="InterPro" id="IPR000644">
    <property type="entry name" value="CBS_dom"/>
</dbReference>
<dbReference type="Pfam" id="PF00571">
    <property type="entry name" value="CBS"/>
    <property type="match status" value="2"/>
</dbReference>
<feature type="binding site" evidence="3">
    <location>
        <position position="158"/>
    </location>
    <ligand>
        <name>Zn(2+)</name>
        <dbReference type="ChEBI" id="CHEBI:29105"/>
    </ligand>
</feature>
<accession>A0A1J1ABP4</accession>
<evidence type="ECO:0000256" key="2">
    <source>
        <dbReference type="PROSITE-ProRule" id="PRU00703"/>
    </source>
</evidence>
<feature type="region of interest" description="Disordered" evidence="4">
    <location>
        <begin position="125"/>
        <end position="144"/>
    </location>
</feature>
<feature type="domain" description="ACP-type MB" evidence="6">
    <location>
        <begin position="150"/>
        <end position="180"/>
    </location>
</feature>
<feature type="compositionally biased region" description="Low complexity" evidence="4">
    <location>
        <begin position="127"/>
        <end position="142"/>
    </location>
</feature>
<evidence type="ECO:0000259" key="5">
    <source>
        <dbReference type="PROSITE" id="PS51371"/>
    </source>
</evidence>
<keyword evidence="3" id="KW-0408">Iron</keyword>
<keyword evidence="8" id="KW-1185">Reference proteome</keyword>
<dbReference type="GeneID" id="30417263"/>
<dbReference type="PROSITE" id="PS51371">
    <property type="entry name" value="CBS"/>
    <property type="match status" value="1"/>
</dbReference>
<dbReference type="InterPro" id="IPR046342">
    <property type="entry name" value="CBS_dom_sf"/>
</dbReference>
<feature type="binding site" evidence="3">
    <location>
        <position position="155"/>
    </location>
    <ligand>
        <name>Fe cation</name>
        <dbReference type="ChEBI" id="CHEBI:24875"/>
    </ligand>
</feature>
<evidence type="ECO:0000256" key="4">
    <source>
        <dbReference type="SAM" id="MobiDB-lite"/>
    </source>
</evidence>
<dbReference type="Gene3D" id="3.10.580.10">
    <property type="entry name" value="CBS-domain"/>
    <property type="match status" value="1"/>
</dbReference>
<dbReference type="PANTHER" id="PTHR43080:SF2">
    <property type="entry name" value="CBS DOMAIN-CONTAINING PROTEIN"/>
    <property type="match status" value="1"/>
</dbReference>
<evidence type="ECO:0000256" key="3">
    <source>
        <dbReference type="PROSITE-ProRule" id="PRU01249"/>
    </source>
</evidence>
<sequence>MTTLPVRDLLSRDYVGVSESDAVLGAVQLMREAGETAAVVLRGQDAAGVLTAATVLDRLLDGDDLERTPVADAMNPHPETVTPETTVAEATRRLVGTGTTHLLVTDGSEVVGVLDARDLAAAKRTEQAATTETTTAAGGTEESAVQDGYANQSICEGCGSFSQDLVNVDGQLLCPDCRTV</sequence>
<feature type="binding site" evidence="3">
    <location>
        <position position="177"/>
    </location>
    <ligand>
        <name>Zn(2+)</name>
        <dbReference type="ChEBI" id="CHEBI:29105"/>
    </ligand>
</feature>
<protein>
    <submittedName>
        <fullName evidence="7">Signal transduction protein with CBS domains</fullName>
    </submittedName>
</protein>
<evidence type="ECO:0000256" key="1">
    <source>
        <dbReference type="ARBA" id="ARBA00023122"/>
    </source>
</evidence>
<dbReference type="PROSITE" id="PS51901">
    <property type="entry name" value="ACP_MB"/>
    <property type="match status" value="1"/>
</dbReference>
<organism evidence="7 8">
    <name type="scientific">Halodesulfurarchaeum formicicum</name>
    <dbReference type="NCBI Taxonomy" id="1873524"/>
    <lineage>
        <taxon>Archaea</taxon>
        <taxon>Methanobacteriati</taxon>
        <taxon>Methanobacteriota</taxon>
        <taxon>Stenosarchaea group</taxon>
        <taxon>Halobacteria</taxon>
        <taxon>Halobacteriales</taxon>
        <taxon>Halobacteriaceae</taxon>
        <taxon>Halodesulfurarchaeum</taxon>
    </lineage>
</organism>
<dbReference type="GO" id="GO:0046872">
    <property type="term" value="F:metal ion binding"/>
    <property type="evidence" value="ECO:0007669"/>
    <property type="project" value="UniProtKB-KW"/>
</dbReference>
<dbReference type="CDD" id="cd02205">
    <property type="entry name" value="CBS_pair_SF"/>
    <property type="match status" value="1"/>
</dbReference>
<reference evidence="8" key="1">
    <citation type="submission" date="2016-08" db="EMBL/GenBank/DDBJ databases">
        <title>Discovery of first anaerobic lithoheterotrophic haloarchae widely represented in hypersaline habitats.</title>
        <authorList>
            <person name="Sorokin D.Y."/>
            <person name="Kublanov I.V."/>
            <person name="Roman P."/>
            <person name="Sinninghe Damste J.S."/>
            <person name="Golyshin P.N."/>
            <person name="Rojo D."/>
            <person name="Ciordia S."/>
            <person name="Mena Md.C."/>
            <person name="Ferrer M."/>
            <person name="Smedile F."/>
            <person name="Messina E."/>
            <person name="La Cono V."/>
            <person name="Yakimov M.M."/>
        </authorList>
    </citation>
    <scope>NUCLEOTIDE SEQUENCE [LARGE SCALE GENOMIC DNA]</scope>
    <source>
        <strain evidence="8">HSR6</strain>
    </source>
</reference>
<dbReference type="RefSeq" id="WP_071932835.1">
    <property type="nucleotide sequence ID" value="NZ_CP016804.1"/>
</dbReference>
<dbReference type="AlphaFoldDB" id="A0A1J1ABP4"/>
<proteinExistence type="predicted"/>
<dbReference type="InterPro" id="IPR044065">
    <property type="entry name" value="ACP_MB"/>
</dbReference>
<keyword evidence="3" id="KW-0862">Zinc</keyword>
<dbReference type="OrthoDB" id="65817at2157"/>
<evidence type="ECO:0000259" key="6">
    <source>
        <dbReference type="PROSITE" id="PS51901"/>
    </source>
</evidence>
<gene>
    <name evidence="7" type="ORF">HSR6_0742</name>
</gene>
<feature type="domain" description="CBS" evidence="5">
    <location>
        <begin position="74"/>
        <end position="130"/>
    </location>
</feature>
<evidence type="ECO:0000313" key="7">
    <source>
        <dbReference type="EMBL" id="APE95200.1"/>
    </source>
</evidence>
<dbReference type="PANTHER" id="PTHR43080">
    <property type="entry name" value="CBS DOMAIN-CONTAINING PROTEIN CBSX3, MITOCHONDRIAL"/>
    <property type="match status" value="1"/>
</dbReference>
<feature type="binding site" evidence="3">
    <location>
        <position position="158"/>
    </location>
    <ligand>
        <name>Fe cation</name>
        <dbReference type="ChEBI" id="CHEBI:24875"/>
    </ligand>
</feature>
<keyword evidence="1 2" id="KW-0129">CBS domain</keyword>
<keyword evidence="3" id="KW-0479">Metal-binding</keyword>
<feature type="binding site" evidence="3">
    <location>
        <position position="174"/>
    </location>
    <ligand>
        <name>Fe cation</name>
        <dbReference type="ChEBI" id="CHEBI:24875"/>
    </ligand>
</feature>
<dbReference type="InterPro" id="IPR051257">
    <property type="entry name" value="Diverse_CBS-Domain"/>
</dbReference>
<feature type="binding site" evidence="3">
    <location>
        <position position="177"/>
    </location>
    <ligand>
        <name>Fe cation</name>
        <dbReference type="ChEBI" id="CHEBI:24875"/>
    </ligand>
</feature>
<dbReference type="SUPFAM" id="SSF54631">
    <property type="entry name" value="CBS-domain pair"/>
    <property type="match status" value="1"/>
</dbReference>